<accession>A0ABR3ESF0</accession>
<reference evidence="1 2" key="1">
    <citation type="submission" date="2024-02" db="EMBL/GenBank/DDBJ databases">
        <title>A draft genome for the cacao thread blight pathogen Marasmius crinis-equi.</title>
        <authorList>
            <person name="Cohen S.P."/>
            <person name="Baruah I.K."/>
            <person name="Amoako-Attah I."/>
            <person name="Bukari Y."/>
            <person name="Meinhardt L.W."/>
            <person name="Bailey B.A."/>
        </authorList>
    </citation>
    <scope>NUCLEOTIDE SEQUENCE [LARGE SCALE GENOMIC DNA]</scope>
    <source>
        <strain evidence="1 2">GH-76</strain>
    </source>
</reference>
<proteinExistence type="predicted"/>
<comment type="caution">
    <text evidence="1">The sequence shown here is derived from an EMBL/GenBank/DDBJ whole genome shotgun (WGS) entry which is preliminary data.</text>
</comment>
<dbReference type="Proteomes" id="UP001465976">
    <property type="component" value="Unassembled WGS sequence"/>
</dbReference>
<organism evidence="1 2">
    <name type="scientific">Marasmius crinis-equi</name>
    <dbReference type="NCBI Taxonomy" id="585013"/>
    <lineage>
        <taxon>Eukaryota</taxon>
        <taxon>Fungi</taxon>
        <taxon>Dikarya</taxon>
        <taxon>Basidiomycota</taxon>
        <taxon>Agaricomycotina</taxon>
        <taxon>Agaricomycetes</taxon>
        <taxon>Agaricomycetidae</taxon>
        <taxon>Agaricales</taxon>
        <taxon>Marasmiineae</taxon>
        <taxon>Marasmiaceae</taxon>
        <taxon>Marasmius</taxon>
    </lineage>
</organism>
<gene>
    <name evidence="1" type="ORF">V5O48_016185</name>
</gene>
<keyword evidence="2" id="KW-1185">Reference proteome</keyword>
<protein>
    <submittedName>
        <fullName evidence="1">Uncharacterized protein</fullName>
    </submittedName>
</protein>
<name>A0ABR3ESF0_9AGAR</name>
<sequence length="135" mass="15123">MPNVVDVVVMAKLVSDGFSALDEAGIDEYAADSEFFADILCLGMKTRLAGIVKETEGYQRQEDGTIQKAVRKVNEEFPHRLEQSWVFRLLEMQRTVHDERERVVELADDSIRCMAEEEALEKVEKGGSGVSLGQS</sequence>
<evidence type="ECO:0000313" key="2">
    <source>
        <dbReference type="Proteomes" id="UP001465976"/>
    </source>
</evidence>
<evidence type="ECO:0000313" key="1">
    <source>
        <dbReference type="EMBL" id="KAL0565837.1"/>
    </source>
</evidence>
<dbReference type="EMBL" id="JBAHYK010002105">
    <property type="protein sequence ID" value="KAL0565837.1"/>
    <property type="molecule type" value="Genomic_DNA"/>
</dbReference>